<sequence length="333" mass="36695">MAVLVLGGAGYIGSHAVDRLIMNGYDVVVVDNLVTGHVAAINDQAKFYQGDVRDKDFLNDVFSKEDIEGVIHFAAFSIVPESMEKPLKYFDNNTGGMITLLEVMHEHNVKFIVFSSTAATYGEPKQIPIKETDPQVPTNPYGESKLAMEKIMHWSDVAYGIKFIALRYFNVAGAKSDGSIGEDHSPETHLVPIILQVAAGERDKLTIFGDDYDTKDGTNVRDYVHVVDLADAHILALEYLKDGNDSQAFNLGSSTGFSNKEMLEAAREVTGKEIPAEIGPRRAGDPSTLIASSDKARSILGWDPKFDDVKEIIKTAWNWKVTHPNGYNDREGK</sequence>
<dbReference type="InterPro" id="IPR005886">
    <property type="entry name" value="UDP_G4E"/>
</dbReference>
<comment type="cofactor">
    <cofactor evidence="2 11">
        <name>NAD(+)</name>
        <dbReference type="ChEBI" id="CHEBI:57540"/>
    </cofactor>
</comment>
<reference evidence="13 14" key="1">
    <citation type="submission" date="2017-11" db="EMBL/GenBank/DDBJ databases">
        <title>Draft Genome Sequence of Lactobacillus curieae NBRC 111893 isolated from Koso, a Japanese sugar-Vegetable Fermented Beverage.</title>
        <authorList>
            <person name="Chiou T.Y."/>
            <person name="Oshima K."/>
            <person name="Suda W."/>
            <person name="Hattori M."/>
            <person name="Takahashi T."/>
        </authorList>
    </citation>
    <scope>NUCLEOTIDE SEQUENCE [LARGE SCALE GENOMIC DNA]</scope>
    <source>
        <strain evidence="13 14">NBRC111893</strain>
    </source>
</reference>
<evidence type="ECO:0000256" key="11">
    <source>
        <dbReference type="RuleBase" id="RU366046"/>
    </source>
</evidence>
<dbReference type="Pfam" id="PF01370">
    <property type="entry name" value="Epimerase"/>
    <property type="match status" value="1"/>
</dbReference>
<dbReference type="EMBL" id="BEXA01000002">
    <property type="protein sequence ID" value="GAY72630.1"/>
    <property type="molecule type" value="Genomic_DNA"/>
</dbReference>
<gene>
    <name evidence="13" type="ORF">NBRC111893_776</name>
</gene>
<dbReference type="InterPro" id="IPR001509">
    <property type="entry name" value="Epimerase_deHydtase"/>
</dbReference>
<evidence type="ECO:0000256" key="7">
    <source>
        <dbReference type="ARBA" id="ARBA00023027"/>
    </source>
</evidence>
<feature type="domain" description="NAD-dependent epimerase/dehydratase" evidence="12">
    <location>
        <begin position="3"/>
        <end position="252"/>
    </location>
</feature>
<dbReference type="UniPathway" id="UPA00214"/>
<dbReference type="PANTHER" id="PTHR43725:SF53">
    <property type="entry name" value="UDP-ARABINOSE 4-EPIMERASE 1"/>
    <property type="match status" value="1"/>
</dbReference>
<dbReference type="Proteomes" id="UP000286974">
    <property type="component" value="Unassembled WGS sequence"/>
</dbReference>
<dbReference type="SUPFAM" id="SSF51735">
    <property type="entry name" value="NAD(P)-binding Rossmann-fold domains"/>
    <property type="match status" value="1"/>
</dbReference>
<evidence type="ECO:0000256" key="10">
    <source>
        <dbReference type="ARBA" id="ARBA00023277"/>
    </source>
</evidence>
<evidence type="ECO:0000256" key="4">
    <source>
        <dbReference type="ARBA" id="ARBA00007637"/>
    </source>
</evidence>
<dbReference type="GO" id="GO:0003978">
    <property type="term" value="F:UDP-glucose 4-epimerase activity"/>
    <property type="evidence" value="ECO:0007669"/>
    <property type="project" value="UniProtKB-UniRule"/>
</dbReference>
<dbReference type="GO" id="GO:0033499">
    <property type="term" value="P:galactose catabolic process via UDP-galactose, Leloir pathway"/>
    <property type="evidence" value="ECO:0007669"/>
    <property type="project" value="TreeGrafter"/>
</dbReference>
<dbReference type="OrthoDB" id="9801785at2"/>
<evidence type="ECO:0000259" key="12">
    <source>
        <dbReference type="Pfam" id="PF01370"/>
    </source>
</evidence>
<keyword evidence="10 11" id="KW-0119">Carbohydrate metabolism</keyword>
<evidence type="ECO:0000256" key="8">
    <source>
        <dbReference type="ARBA" id="ARBA00023144"/>
    </source>
</evidence>
<dbReference type="Gene3D" id="3.40.50.720">
    <property type="entry name" value="NAD(P)-binding Rossmann-like Domain"/>
    <property type="match status" value="1"/>
</dbReference>
<keyword evidence="8" id="KW-0299">Galactose metabolism</keyword>
<dbReference type="NCBIfam" id="TIGR01179">
    <property type="entry name" value="galE"/>
    <property type="match status" value="1"/>
</dbReference>
<evidence type="ECO:0000256" key="6">
    <source>
        <dbReference type="ARBA" id="ARBA00018569"/>
    </source>
</evidence>
<dbReference type="EC" id="5.1.3.2" evidence="5 11"/>
<evidence type="ECO:0000256" key="2">
    <source>
        <dbReference type="ARBA" id="ARBA00001911"/>
    </source>
</evidence>
<evidence type="ECO:0000256" key="5">
    <source>
        <dbReference type="ARBA" id="ARBA00013189"/>
    </source>
</evidence>
<dbReference type="RefSeq" id="WP_125007958.1">
    <property type="nucleotide sequence ID" value="NZ_BEXA01000002.1"/>
</dbReference>
<evidence type="ECO:0000313" key="13">
    <source>
        <dbReference type="EMBL" id="GAY72630.1"/>
    </source>
</evidence>
<dbReference type="PANTHER" id="PTHR43725">
    <property type="entry name" value="UDP-GLUCOSE 4-EPIMERASE"/>
    <property type="match status" value="1"/>
</dbReference>
<dbReference type="InterPro" id="IPR036291">
    <property type="entry name" value="NAD(P)-bd_dom_sf"/>
</dbReference>
<evidence type="ECO:0000313" key="14">
    <source>
        <dbReference type="Proteomes" id="UP000286974"/>
    </source>
</evidence>
<proteinExistence type="inferred from homology"/>
<dbReference type="Gene3D" id="3.90.25.10">
    <property type="entry name" value="UDP-galactose 4-epimerase, domain 1"/>
    <property type="match status" value="1"/>
</dbReference>
<dbReference type="CDD" id="cd05247">
    <property type="entry name" value="UDP_G4E_1_SDR_e"/>
    <property type="match status" value="1"/>
</dbReference>
<name>A0A401FJR3_9LACO</name>
<keyword evidence="9 11" id="KW-0413">Isomerase</keyword>
<dbReference type="AlphaFoldDB" id="A0A401FJR3"/>
<keyword evidence="7 11" id="KW-0520">NAD</keyword>
<protein>
    <recommendedName>
        <fullName evidence="6 11">UDP-glucose 4-epimerase</fullName>
        <ecNumber evidence="5 11">5.1.3.2</ecNumber>
    </recommendedName>
</protein>
<comment type="pathway">
    <text evidence="3 11">Carbohydrate metabolism; galactose metabolism.</text>
</comment>
<comment type="similarity">
    <text evidence="4 11">Belongs to the NAD(P)-dependent epimerase/dehydratase family.</text>
</comment>
<evidence type="ECO:0000256" key="9">
    <source>
        <dbReference type="ARBA" id="ARBA00023235"/>
    </source>
</evidence>
<dbReference type="STRING" id="1138822.PL11_007685"/>
<accession>A0A401FJR3</accession>
<comment type="caution">
    <text evidence="13">The sequence shown here is derived from an EMBL/GenBank/DDBJ whole genome shotgun (WGS) entry which is preliminary data.</text>
</comment>
<comment type="catalytic activity">
    <reaction evidence="1 11">
        <text>UDP-alpha-D-glucose = UDP-alpha-D-galactose</text>
        <dbReference type="Rhea" id="RHEA:22168"/>
        <dbReference type="ChEBI" id="CHEBI:58885"/>
        <dbReference type="ChEBI" id="CHEBI:66914"/>
        <dbReference type="EC" id="5.1.3.2"/>
    </reaction>
</comment>
<evidence type="ECO:0000256" key="1">
    <source>
        <dbReference type="ARBA" id="ARBA00000083"/>
    </source>
</evidence>
<keyword evidence="14" id="KW-1185">Reference proteome</keyword>
<organism evidence="13 14">
    <name type="scientific">Lentilactobacillus kosonis</name>
    <dbReference type="NCBI Taxonomy" id="2810561"/>
    <lineage>
        <taxon>Bacteria</taxon>
        <taxon>Bacillati</taxon>
        <taxon>Bacillota</taxon>
        <taxon>Bacilli</taxon>
        <taxon>Lactobacillales</taxon>
        <taxon>Lactobacillaceae</taxon>
        <taxon>Lentilactobacillus</taxon>
    </lineage>
</organism>
<comment type="subunit">
    <text evidence="11">Homodimer.</text>
</comment>
<evidence type="ECO:0000256" key="3">
    <source>
        <dbReference type="ARBA" id="ARBA00004947"/>
    </source>
</evidence>